<dbReference type="PANTHER" id="PTHR47961">
    <property type="entry name" value="DNA POLYMERASE THETA, PUTATIVE (AFU_ORTHOLOGUE AFUA_1G05260)-RELATED"/>
    <property type="match status" value="1"/>
</dbReference>
<evidence type="ECO:0000259" key="6">
    <source>
        <dbReference type="PROSITE" id="PS51192"/>
    </source>
</evidence>
<evidence type="ECO:0000256" key="2">
    <source>
        <dbReference type="ARBA" id="ARBA00022801"/>
    </source>
</evidence>
<comment type="caution">
    <text evidence="8">The sequence shown here is derived from an EMBL/GenBank/DDBJ whole genome shotgun (WGS) entry which is preliminary data.</text>
</comment>
<evidence type="ECO:0000256" key="4">
    <source>
        <dbReference type="ARBA" id="ARBA00022840"/>
    </source>
</evidence>
<dbReference type="Gene3D" id="1.10.3380.10">
    <property type="entry name" value="Sec63 N-terminal domain-like domain"/>
    <property type="match status" value="1"/>
</dbReference>
<protein>
    <recommendedName>
        <fullName evidence="10">Sec63-domain-containing protein</fullName>
    </recommendedName>
</protein>
<dbReference type="GO" id="GO:0005524">
    <property type="term" value="F:ATP binding"/>
    <property type="evidence" value="ECO:0007669"/>
    <property type="project" value="UniProtKB-KW"/>
</dbReference>
<dbReference type="PROSITE" id="PS51192">
    <property type="entry name" value="HELICASE_ATP_BIND_1"/>
    <property type="match status" value="2"/>
</dbReference>
<dbReference type="InterPro" id="IPR035892">
    <property type="entry name" value="C2_domain_sf"/>
</dbReference>
<dbReference type="SUPFAM" id="SSF158702">
    <property type="entry name" value="Sec63 N-terminal domain-like"/>
    <property type="match status" value="1"/>
</dbReference>
<dbReference type="InterPro" id="IPR004179">
    <property type="entry name" value="Sec63-dom"/>
</dbReference>
<dbReference type="SUPFAM" id="SSF46785">
    <property type="entry name" value="Winged helix' DNA-binding domain"/>
    <property type="match status" value="1"/>
</dbReference>
<evidence type="ECO:0000313" key="8">
    <source>
        <dbReference type="EMBL" id="KNZ45216.1"/>
    </source>
</evidence>
<dbReference type="GO" id="GO:0004386">
    <property type="term" value="F:helicase activity"/>
    <property type="evidence" value="ECO:0007669"/>
    <property type="project" value="UniProtKB-KW"/>
</dbReference>
<sequence>MAEELITLCKSINTQLKQQQPTTSTTTRTRTASTSAISNFNNDPTLPTPDHLVLSDPDYHLIHQAIHQLLLSRYPPNSTELAQTQSIINLIKNHSADQNTPATSLESLSNQILELLGLQAIDLIPQIINKLDSFDFNKTNYNLNPGHPSDIPTEHQHSFHLDNLDSLKAQKLLQAANRPLFTRDGFLTDQPINPHIFDSRHSNGSQQAITGLTGKKFTLPIGTTRSTHESAVYPIAYKTNENMLICAPTGAGKTDVAMLTILRAISQYGGLNPEKPVKGLRNDFKIIYVAPMKALAAEIVRKMSKRLGWLGAVVKELTGDMQLTRDEINATHLIVTTPEKWDVVTRKSSGEEALVSRVRLLIIDEVHLLHEDRGAVIETIVARTLRQVESSQSLIRIIGLSATLPNYADVSDFLRVNRMQGLFYFDSSFRPVPLEQHFIGVRGKPNSATSRTNLDKATFEKVSELVKEGHQVMVFVHARKETVKTAQMLKEKAVEEGMLEFFDPTEHASFDSFKRELSGSSNRQMKELIQDGFGIHHAGMLRSDRTISERLFEAGVTRVLCCTATLAWGVNLPAYAVIIKGTQIYDASKGSFVDLGILDVLQIFGRAGKSDSVYTVTWIFFLAPTYCSFQVDLSMKTMVWDTSVLPMIDSIIMLTQSLSNIPSNHNSLNAEIALGTVRTIDEGVQWIGWTYLFVRMRKNPMVYGLTISDVENDPLLGSKRHSLIEIAAKKLHQIGMIIFDQVTGSLDPTELGSIASKYYIKHSTVEIFNQLFRPKMTEADVLAMLSQSVEFDQIKVRDSELEELEQLQEQAPCQVKGGPTATAGKVSILLQAHVSRAFVEDFALVSDTAYVAQNSARIVRALVEISIWKKFAETSRVLIEMSKCIEKRMWPFVHPLSQNGLSDQLIHDLDERAGELEVEDLVEMTASEIASACRLNNRLGDVILRAARQFPRLSLDYTLQPLTESLLRVRVHANQEFEWSVKTHGQGEPFWVWIEDVDQQEILRISRIYLRQSAPHFDLDLILSFANRASSLPGELCLRVISDRWIGSDNFKEVPLNDLKLCPVPPEHTPLLELPLLVTSRLNRLNEQSQITGLPSQFSSIESQCFHTMFHTPHDALICAPEQQAINRLALFAIARALKVDPDQAKQVLVIAHRKPIARQLGAFLNRSLKVFSARIAVLVDPSDISRYSSSSINSLEVVVMTPKLGSVMPVSFYQSRALTILMDLHNMNQDYEQAINTILKNHSTTRLIAFSGPLMDPSSLSSWLRIDKRRVSNFSPGSRSQPIIVEFLPFNIPYSSNPWKAMVKPSWKIIQANPACSVLIFVPSKHQCHAVSQQLVQCSASGMGLLDMTEPTQELWFYAKQFTHPEVADMLAHGVMLLDENMSAREIRLGINLFQQRKLKIIVMSRESLWKISNEQLQAQVVIVMGTRHGTTHFSAKQPGDAPAQLASDIELSELVQMQGFVGGASADPLGTSSTGQFVVMCEEEQLEKYQSFLKTGLPLESTIELESPIYLDCVLHELSSVDAGKRGKGTSRSEAMKCLAGTLLFERIQVNPLYYDIDTRHGRGSGGGSSVEGVKNEQQIGWAESAVVDRWIQRLVELSCLKSLGLETVELTEIGGRLLEAKLSVDLLDRLRRYLKENSRKAIQANVIEKLTISSDATLLTTRTKEFYSKLPRALKDQNAWFPQDTNSPETAPTGEAQGDTETNVRSVKELLIACFEAGRTPFNDPLLAQEQAHLVIQSIKILFQ</sequence>
<dbReference type="InterPro" id="IPR001650">
    <property type="entry name" value="Helicase_C-like"/>
</dbReference>
<keyword evidence="3" id="KW-0347">Helicase</keyword>
<dbReference type="InterPro" id="IPR014001">
    <property type="entry name" value="Helicase_ATP-bd"/>
</dbReference>
<dbReference type="PROSITE" id="PS51194">
    <property type="entry name" value="HELICASE_CTER"/>
    <property type="match status" value="1"/>
</dbReference>
<dbReference type="Proteomes" id="UP000037035">
    <property type="component" value="Unassembled WGS sequence"/>
</dbReference>
<dbReference type="InterPro" id="IPR036390">
    <property type="entry name" value="WH_DNA-bd_sf"/>
</dbReference>
<name>A0A0L6U9N0_9BASI</name>
<dbReference type="InterPro" id="IPR036388">
    <property type="entry name" value="WH-like_DNA-bd_sf"/>
</dbReference>
<dbReference type="Gene3D" id="2.60.40.150">
    <property type="entry name" value="C2 domain"/>
    <property type="match status" value="1"/>
</dbReference>
<dbReference type="InterPro" id="IPR057842">
    <property type="entry name" value="WH_MER3"/>
</dbReference>
<evidence type="ECO:0000256" key="5">
    <source>
        <dbReference type="SAM" id="MobiDB-lite"/>
    </source>
</evidence>
<dbReference type="InterPro" id="IPR027417">
    <property type="entry name" value="P-loop_NTPase"/>
</dbReference>
<dbReference type="EMBL" id="LAVV01013915">
    <property type="protein sequence ID" value="KNZ45216.1"/>
    <property type="molecule type" value="Genomic_DNA"/>
</dbReference>
<gene>
    <name evidence="8" type="ORF">VP01_837g2</name>
</gene>
<evidence type="ECO:0000313" key="9">
    <source>
        <dbReference type="Proteomes" id="UP000037035"/>
    </source>
</evidence>
<evidence type="ECO:0008006" key="10">
    <source>
        <dbReference type="Google" id="ProtNLM"/>
    </source>
</evidence>
<dbReference type="OrthoDB" id="5575at2759"/>
<dbReference type="Pfam" id="PF02889">
    <property type="entry name" value="Sec63"/>
    <property type="match status" value="1"/>
</dbReference>
<dbReference type="CDD" id="cd18795">
    <property type="entry name" value="SF2_C_Ski2"/>
    <property type="match status" value="1"/>
</dbReference>
<dbReference type="GO" id="GO:0003676">
    <property type="term" value="F:nucleic acid binding"/>
    <property type="evidence" value="ECO:0007669"/>
    <property type="project" value="InterPro"/>
</dbReference>
<dbReference type="FunFam" id="1.10.3380.10:FF:000001">
    <property type="entry name" value="U5 small nuclear ribonucleoprotein helicase"/>
    <property type="match status" value="1"/>
</dbReference>
<dbReference type="STRING" id="27349.A0A0L6U9N0"/>
<feature type="domain" description="Helicase C-terminal" evidence="7">
    <location>
        <begin position="458"/>
        <end position="669"/>
    </location>
</feature>
<proteinExistence type="predicted"/>
<keyword evidence="1" id="KW-0547">Nucleotide-binding</keyword>
<dbReference type="FunFam" id="1.10.10.10:FF:000024">
    <property type="entry name" value="U5 small nuclear ribonucleoprotein helicase"/>
    <property type="match status" value="1"/>
</dbReference>
<feature type="compositionally biased region" description="Low complexity" evidence="5">
    <location>
        <begin position="22"/>
        <end position="36"/>
    </location>
</feature>
<dbReference type="GO" id="GO:0016787">
    <property type="term" value="F:hydrolase activity"/>
    <property type="evidence" value="ECO:0007669"/>
    <property type="project" value="UniProtKB-KW"/>
</dbReference>
<feature type="region of interest" description="Disordered" evidence="5">
    <location>
        <begin position="16"/>
        <end position="42"/>
    </location>
</feature>
<dbReference type="Gene3D" id="3.40.50.300">
    <property type="entry name" value="P-loop containing nucleotide triphosphate hydrolases"/>
    <property type="match status" value="4"/>
</dbReference>
<dbReference type="SMART" id="SM00487">
    <property type="entry name" value="DEXDc"/>
    <property type="match status" value="1"/>
</dbReference>
<dbReference type="VEuPathDB" id="FungiDB:VP01_837g2"/>
<evidence type="ECO:0000256" key="1">
    <source>
        <dbReference type="ARBA" id="ARBA00022741"/>
    </source>
</evidence>
<evidence type="ECO:0000256" key="3">
    <source>
        <dbReference type="ARBA" id="ARBA00022806"/>
    </source>
</evidence>
<dbReference type="SUPFAM" id="SSF52540">
    <property type="entry name" value="P-loop containing nucleoside triphosphate hydrolases"/>
    <property type="match status" value="3"/>
</dbReference>
<dbReference type="SMART" id="SM00490">
    <property type="entry name" value="HELICc"/>
    <property type="match status" value="1"/>
</dbReference>
<dbReference type="SMART" id="SM00973">
    <property type="entry name" value="Sec63"/>
    <property type="match status" value="1"/>
</dbReference>
<dbReference type="InterPro" id="IPR011545">
    <property type="entry name" value="DEAD/DEAH_box_helicase_dom"/>
</dbReference>
<dbReference type="Gene3D" id="1.10.10.10">
    <property type="entry name" value="Winged helix-like DNA-binding domain superfamily/Winged helix DNA-binding domain"/>
    <property type="match status" value="1"/>
</dbReference>
<feature type="region of interest" description="Disordered" evidence="5">
    <location>
        <begin position="1681"/>
        <end position="1705"/>
    </location>
</feature>
<dbReference type="PANTHER" id="PTHR47961:SF13">
    <property type="entry name" value="ACTIVATING SIGNAL COINTEGRATOR 1 COMPLEX SUBUNIT 3"/>
    <property type="match status" value="1"/>
</dbReference>
<accession>A0A0L6U9N0</accession>
<organism evidence="8 9">
    <name type="scientific">Puccinia sorghi</name>
    <dbReference type="NCBI Taxonomy" id="27349"/>
    <lineage>
        <taxon>Eukaryota</taxon>
        <taxon>Fungi</taxon>
        <taxon>Dikarya</taxon>
        <taxon>Basidiomycota</taxon>
        <taxon>Pucciniomycotina</taxon>
        <taxon>Pucciniomycetes</taxon>
        <taxon>Pucciniales</taxon>
        <taxon>Pucciniaceae</taxon>
        <taxon>Puccinia</taxon>
    </lineage>
</organism>
<dbReference type="SUPFAM" id="SSF81296">
    <property type="entry name" value="E set domains"/>
    <property type="match status" value="1"/>
</dbReference>
<feature type="domain" description="Helicase ATP-binding" evidence="6">
    <location>
        <begin position="234"/>
        <end position="422"/>
    </location>
</feature>
<keyword evidence="2" id="KW-0378">Hydrolase</keyword>
<evidence type="ECO:0000259" key="7">
    <source>
        <dbReference type="PROSITE" id="PS51194"/>
    </source>
</evidence>
<dbReference type="Pfam" id="PF23445">
    <property type="entry name" value="WHD_SNRNP200"/>
    <property type="match status" value="1"/>
</dbReference>
<keyword evidence="9" id="KW-1185">Reference proteome</keyword>
<reference evidence="8 9" key="1">
    <citation type="submission" date="2015-08" db="EMBL/GenBank/DDBJ databases">
        <title>Next Generation Sequencing and Analysis of the Genome of Puccinia sorghi L Schw, the Causal Agent of Maize Common Rust.</title>
        <authorList>
            <person name="Rochi L."/>
            <person name="Burguener G."/>
            <person name="Darino M."/>
            <person name="Turjanski A."/>
            <person name="Kreff E."/>
            <person name="Dieguez M.J."/>
            <person name="Sacco F."/>
        </authorList>
    </citation>
    <scope>NUCLEOTIDE SEQUENCE [LARGE SCALE GENOMIC DNA]</scope>
    <source>
        <strain evidence="8 9">RO10H11247</strain>
    </source>
</reference>
<feature type="domain" description="Helicase ATP-binding" evidence="6">
    <location>
        <begin position="1107"/>
        <end position="1273"/>
    </location>
</feature>
<dbReference type="InterPro" id="IPR050474">
    <property type="entry name" value="Hel308_SKI2-like"/>
</dbReference>
<dbReference type="InterPro" id="IPR014756">
    <property type="entry name" value="Ig_E-set"/>
</dbReference>
<keyword evidence="4" id="KW-0067">ATP-binding</keyword>
<dbReference type="FunFam" id="3.40.50.300:FF:000102">
    <property type="entry name" value="RNA helicase, activating signal cointegrator 1"/>
    <property type="match status" value="1"/>
</dbReference>
<dbReference type="Pfam" id="PF00270">
    <property type="entry name" value="DEAD"/>
    <property type="match status" value="1"/>
</dbReference>